<gene>
    <name evidence="2" type="ORF">D9757_007692</name>
</gene>
<protein>
    <submittedName>
        <fullName evidence="2">Uncharacterized protein</fullName>
    </submittedName>
</protein>
<feature type="chain" id="PRO_5034300056" evidence="1">
    <location>
        <begin position="20"/>
        <end position="175"/>
    </location>
</feature>
<name>A0A8H5H5F3_9AGAR</name>
<reference evidence="2 3" key="1">
    <citation type="journal article" date="2020" name="ISME J.">
        <title>Uncovering the hidden diversity of litter-decomposition mechanisms in mushroom-forming fungi.</title>
        <authorList>
            <person name="Floudas D."/>
            <person name="Bentzer J."/>
            <person name="Ahren D."/>
            <person name="Johansson T."/>
            <person name="Persson P."/>
            <person name="Tunlid A."/>
        </authorList>
    </citation>
    <scope>NUCLEOTIDE SEQUENCE [LARGE SCALE GENOMIC DNA]</scope>
    <source>
        <strain evidence="2 3">CBS 406.79</strain>
    </source>
</reference>
<evidence type="ECO:0000313" key="2">
    <source>
        <dbReference type="EMBL" id="KAF5377067.1"/>
    </source>
</evidence>
<evidence type="ECO:0000256" key="1">
    <source>
        <dbReference type="SAM" id="SignalP"/>
    </source>
</evidence>
<accession>A0A8H5H5F3</accession>
<keyword evidence="3" id="KW-1185">Reference proteome</keyword>
<evidence type="ECO:0000313" key="3">
    <source>
        <dbReference type="Proteomes" id="UP000518752"/>
    </source>
</evidence>
<dbReference type="AlphaFoldDB" id="A0A8H5H5F3"/>
<organism evidence="2 3">
    <name type="scientific">Collybiopsis confluens</name>
    <dbReference type="NCBI Taxonomy" id="2823264"/>
    <lineage>
        <taxon>Eukaryota</taxon>
        <taxon>Fungi</taxon>
        <taxon>Dikarya</taxon>
        <taxon>Basidiomycota</taxon>
        <taxon>Agaricomycotina</taxon>
        <taxon>Agaricomycetes</taxon>
        <taxon>Agaricomycetidae</taxon>
        <taxon>Agaricales</taxon>
        <taxon>Marasmiineae</taxon>
        <taxon>Omphalotaceae</taxon>
        <taxon>Collybiopsis</taxon>
    </lineage>
</organism>
<feature type="signal peptide" evidence="1">
    <location>
        <begin position="1"/>
        <end position="19"/>
    </location>
</feature>
<proteinExistence type="predicted"/>
<comment type="caution">
    <text evidence="2">The sequence shown here is derived from an EMBL/GenBank/DDBJ whole genome shotgun (WGS) entry which is preliminary data.</text>
</comment>
<dbReference type="Proteomes" id="UP000518752">
    <property type="component" value="Unassembled WGS sequence"/>
</dbReference>
<keyword evidence="1" id="KW-0732">Signal</keyword>
<dbReference type="EMBL" id="JAACJN010000086">
    <property type="protein sequence ID" value="KAF5377067.1"/>
    <property type="molecule type" value="Genomic_DNA"/>
</dbReference>
<sequence length="175" mass="17561">MHRNLLAVCLFAALPTIIAQSTTSLYIPGFDSQPIDASMAGVDSSGQTTWLLSPGPVTADEDSGFVGTVTLVEGSDSAHLTYAGPDVSLGIDCALASGLAVCSGSADGTVATETETIVSIAVALASGTAAPASATATTGQSSVGTLVPPHRVPLALELHHRHRLVPPKTLPNSSS</sequence>
<dbReference type="OrthoDB" id="4991875at2759"/>